<dbReference type="EMBL" id="JALJOT010000008">
    <property type="protein sequence ID" value="KAK9908104.1"/>
    <property type="molecule type" value="Genomic_DNA"/>
</dbReference>
<dbReference type="PANTHER" id="PTHR46087">
    <property type="entry name" value="PUTATIVE, EXPRESSED-RELATED"/>
    <property type="match status" value="1"/>
</dbReference>
<gene>
    <name evidence="1" type="ORF">WJX75_002787</name>
</gene>
<comment type="caution">
    <text evidence="1">The sequence shown here is derived from an EMBL/GenBank/DDBJ whole genome shotgun (WGS) entry which is preliminary data.</text>
</comment>
<dbReference type="InterPro" id="IPR055296">
    <property type="entry name" value="SRL2-like"/>
</dbReference>
<dbReference type="PANTHER" id="PTHR46087:SF11">
    <property type="entry name" value="PROTEIN SEMI-ROLLED LEAF 2"/>
    <property type="match status" value="1"/>
</dbReference>
<evidence type="ECO:0000313" key="2">
    <source>
        <dbReference type="Proteomes" id="UP001491310"/>
    </source>
</evidence>
<accession>A0ABR2YMC4</accession>
<sequence>MWTRILTVGKRYPDAWHARSTRTFDHKGMATEVVLQHVDKEKGRMSNDPKMALSSVVGTLLQSSFLEIRILGARLLAAFVRIQSGLDYAQQLQSFVPLLCDSLPGTSGHLVSLRGQESCKAATADLAVACLGALQEYILFSSRTSSPSTALEQPARRVLDYLAAKAPFKVPLENGDTEGAQTDEAAISQTPDIVAAAVQYIRELFALCKDMVEGRRLIAFTLRYLDEKQLWGGKALVAAGVLSLLEKVCHQEGQDFLLFSAVLQHLHAEPRPSAAAQAALLQRVRAQAAGLQTLFAIPALISCLKELPGVMTPTETIEEFPYVAEIEPAACSGMTGECLGLVHELAAAVGNSTHVLESVGGISVRYLADDTTAEQATDCFMAAVRGVARDGGAVVGPIFPKPLAQLLAAAMAARGWPVPRRLKAHALGRTAAALTEGHLRDGHQLLLWSAAWVEVAADDSTPAVFASLDALLAALVRLASPDALVAALRWALSLRSASLQEGGSGHLASIGPARRLTLLFLHNALLARLAAALGAPKLSALLLPLVASNCPHLQLTKAGLRAADTRATYTAADDEKAVAVLALLYSKEQPSRDLAAKAASSLELSPCLRGTHLAEHLSEELQKPFQAMSFDAMGRHMADESSSGNADLAARLNAIFAAEPPVNPTFVLTDGLMGMPQAAGPEMEGENGAPVIDMAELLAAVDRLTQNGSAIAAE</sequence>
<name>A0ABR2YMC4_9CHLO</name>
<organism evidence="1 2">
    <name type="scientific">Coccomyxa subellipsoidea</name>
    <dbReference type="NCBI Taxonomy" id="248742"/>
    <lineage>
        <taxon>Eukaryota</taxon>
        <taxon>Viridiplantae</taxon>
        <taxon>Chlorophyta</taxon>
        <taxon>core chlorophytes</taxon>
        <taxon>Trebouxiophyceae</taxon>
        <taxon>Trebouxiophyceae incertae sedis</taxon>
        <taxon>Coccomyxaceae</taxon>
        <taxon>Coccomyxa</taxon>
    </lineage>
</organism>
<evidence type="ECO:0000313" key="1">
    <source>
        <dbReference type="EMBL" id="KAK9908104.1"/>
    </source>
</evidence>
<proteinExistence type="predicted"/>
<keyword evidence="2" id="KW-1185">Reference proteome</keyword>
<protein>
    <submittedName>
        <fullName evidence="1">Uncharacterized protein</fullName>
    </submittedName>
</protein>
<dbReference type="Proteomes" id="UP001491310">
    <property type="component" value="Unassembled WGS sequence"/>
</dbReference>
<reference evidence="1 2" key="1">
    <citation type="journal article" date="2024" name="Nat. Commun.">
        <title>Phylogenomics reveals the evolutionary origins of lichenization in chlorophyte algae.</title>
        <authorList>
            <person name="Puginier C."/>
            <person name="Libourel C."/>
            <person name="Otte J."/>
            <person name="Skaloud P."/>
            <person name="Haon M."/>
            <person name="Grisel S."/>
            <person name="Petersen M."/>
            <person name="Berrin J.G."/>
            <person name="Delaux P.M."/>
            <person name="Dal Grande F."/>
            <person name="Keller J."/>
        </authorList>
    </citation>
    <scope>NUCLEOTIDE SEQUENCE [LARGE SCALE GENOMIC DNA]</scope>
    <source>
        <strain evidence="1 2">SAG 216-7</strain>
    </source>
</reference>